<dbReference type="InterPro" id="IPR005474">
    <property type="entry name" value="Transketolase_N"/>
</dbReference>
<dbReference type="CDD" id="cd02012">
    <property type="entry name" value="TPP_TK"/>
    <property type="match status" value="1"/>
</dbReference>
<dbReference type="EMBL" id="BMJI01000006">
    <property type="protein sequence ID" value="GGC88470.1"/>
    <property type="molecule type" value="Genomic_DNA"/>
</dbReference>
<comment type="cofactor">
    <cofactor evidence="1">
        <name>Mg(2+)</name>
        <dbReference type="ChEBI" id="CHEBI:18420"/>
    </cofactor>
</comment>
<name>A0ABQ1P3R8_9MICC</name>
<dbReference type="InterPro" id="IPR009014">
    <property type="entry name" value="Transketo_C/PFOR_II"/>
</dbReference>
<keyword evidence="8" id="KW-0460">Magnesium</keyword>
<dbReference type="InterPro" id="IPR029061">
    <property type="entry name" value="THDP-binding"/>
</dbReference>
<dbReference type="PANTHER" id="PTHR43522">
    <property type="entry name" value="TRANSKETOLASE"/>
    <property type="match status" value="1"/>
</dbReference>
<dbReference type="Pfam" id="PF22613">
    <property type="entry name" value="Transketolase_C_1"/>
    <property type="match status" value="1"/>
</dbReference>
<organism evidence="14 15">
    <name type="scientific">Tersicoccus solisilvae</name>
    <dbReference type="NCBI Taxonomy" id="1882339"/>
    <lineage>
        <taxon>Bacteria</taxon>
        <taxon>Bacillati</taxon>
        <taxon>Actinomycetota</taxon>
        <taxon>Actinomycetes</taxon>
        <taxon>Micrococcales</taxon>
        <taxon>Micrococcaceae</taxon>
        <taxon>Tersicoccus</taxon>
    </lineage>
</organism>
<dbReference type="PROSITE" id="PS00801">
    <property type="entry name" value="TRANSKETOLASE_1"/>
    <property type="match status" value="1"/>
</dbReference>
<evidence type="ECO:0000256" key="6">
    <source>
        <dbReference type="ARBA" id="ARBA00022679"/>
    </source>
</evidence>
<dbReference type="EC" id="2.2.1.1" evidence="5 11"/>
<protein>
    <recommendedName>
        <fullName evidence="5 11">Transketolase</fullName>
        <ecNumber evidence="5 11">2.2.1.1</ecNumber>
    </recommendedName>
</protein>
<dbReference type="SUPFAM" id="SSF52922">
    <property type="entry name" value="TK C-terminal domain-like"/>
    <property type="match status" value="1"/>
</dbReference>
<dbReference type="PANTHER" id="PTHR43522:SF2">
    <property type="entry name" value="TRANSKETOLASE 1-RELATED"/>
    <property type="match status" value="1"/>
</dbReference>
<dbReference type="Gene3D" id="3.40.50.970">
    <property type="match status" value="2"/>
</dbReference>
<sequence length="741" mass="79192">MPTSSSHPLQWNDLDRRAVDTIRVLAADAVQKVGNGHPGTAMSLAPAAYMLFQNLMRHDPADPEWIGRDRFVLSAGHTSLTLYLELFLSGYGLEVEDLQQLRTWGSKTPGHPEYRHTKGVEITTGPLGQGLASAVGFAYSQRRVRGLLDAEAAPGESPFDHTIWVIASDGDLQEGVTSEASSLAGTQELGNLVVIYDQNHISIEDDTNVAFSEDVLGRYEAYGWHVQRVDWTKTGEYVEDTQALYEALAAAKAETGKPSIIALRTIIGWPAPTLQNTGKAHGAALGDDEIKATKELLGFDPEKTFEVDPEVLAHARQVADRGAEEHDAWTTAYDAWRSANPEKADLFDRISARELPEGVDDALPSFDAGTALSTRKASGKVLTALGEVMPELWGGSADLAESNNTTIEGAPSFVPESRQTAMWQGNPYGRVLHFGIREHAAAAIVNGISLHFPTRPFAGTFLIFSDYQRPALRLAALMGAPSIFVWTHDSIGLGEDGPTHQPVEHLSALRAIPGLDVVRPADANEVAHAWHAIVGITDHPAGIVLSRQDLPVFERGDGAADGDTFGSADGVARGAYVLAEASKDGATVEPDVLLLATGSEVQLAVEAREKLQADGVAARVVSMPCFEWFDAQDEAYRESVLPSSVRARVSVEAGVQQSWRGLIGDHGRAISLEHFGASADYKTLFSEFGITADAVVAAAHDSLDSASSDTDTTLNTAADTGDSGSRAQPGDVAQGDAPNEA</sequence>
<evidence type="ECO:0000256" key="3">
    <source>
        <dbReference type="ARBA" id="ARBA00007131"/>
    </source>
</evidence>
<evidence type="ECO:0000256" key="12">
    <source>
        <dbReference type="SAM" id="MobiDB-lite"/>
    </source>
</evidence>
<keyword evidence="7" id="KW-0479">Metal-binding</keyword>
<keyword evidence="9" id="KW-0786">Thiamine pyrophosphate</keyword>
<dbReference type="InterPro" id="IPR049557">
    <property type="entry name" value="Transketolase_CS"/>
</dbReference>
<dbReference type="Gene3D" id="3.40.50.920">
    <property type="match status" value="1"/>
</dbReference>
<comment type="similarity">
    <text evidence="3">Belongs to the transketolase family.</text>
</comment>
<evidence type="ECO:0000256" key="1">
    <source>
        <dbReference type="ARBA" id="ARBA00001946"/>
    </source>
</evidence>
<evidence type="ECO:0000256" key="5">
    <source>
        <dbReference type="ARBA" id="ARBA00013152"/>
    </source>
</evidence>
<comment type="cofactor">
    <cofactor evidence="2">
        <name>thiamine diphosphate</name>
        <dbReference type="ChEBI" id="CHEBI:58937"/>
    </cofactor>
</comment>
<dbReference type="SUPFAM" id="SSF52518">
    <property type="entry name" value="Thiamin diphosphate-binding fold (THDP-binding)"/>
    <property type="match status" value="2"/>
</dbReference>
<dbReference type="RefSeq" id="WP_188667650.1">
    <property type="nucleotide sequence ID" value="NZ_BMJI01000006.1"/>
</dbReference>
<comment type="catalytic activity">
    <reaction evidence="10">
        <text>D-sedoheptulose 7-phosphate + D-glyceraldehyde 3-phosphate = aldehydo-D-ribose 5-phosphate + D-xylulose 5-phosphate</text>
        <dbReference type="Rhea" id="RHEA:10508"/>
        <dbReference type="ChEBI" id="CHEBI:57483"/>
        <dbReference type="ChEBI" id="CHEBI:57737"/>
        <dbReference type="ChEBI" id="CHEBI:58273"/>
        <dbReference type="ChEBI" id="CHEBI:59776"/>
        <dbReference type="EC" id="2.2.1.1"/>
    </reaction>
</comment>
<feature type="domain" description="Transketolase-like pyrimidine-binding" evidence="13">
    <location>
        <begin position="372"/>
        <end position="552"/>
    </location>
</feature>
<dbReference type="Pfam" id="PF00456">
    <property type="entry name" value="Transketolase_N"/>
    <property type="match status" value="1"/>
</dbReference>
<evidence type="ECO:0000313" key="15">
    <source>
        <dbReference type="Proteomes" id="UP000597761"/>
    </source>
</evidence>
<evidence type="ECO:0000256" key="9">
    <source>
        <dbReference type="ARBA" id="ARBA00023052"/>
    </source>
</evidence>
<dbReference type="CDD" id="cd07033">
    <property type="entry name" value="TPP_PYR_DXS_TK_like"/>
    <property type="match status" value="1"/>
</dbReference>
<evidence type="ECO:0000256" key="11">
    <source>
        <dbReference type="NCBIfam" id="TIGR00232"/>
    </source>
</evidence>
<dbReference type="Pfam" id="PF02779">
    <property type="entry name" value="Transket_pyr"/>
    <property type="match status" value="1"/>
</dbReference>
<dbReference type="NCBIfam" id="TIGR00232">
    <property type="entry name" value="tktlase_bact"/>
    <property type="match status" value="1"/>
</dbReference>
<evidence type="ECO:0000256" key="4">
    <source>
        <dbReference type="ARBA" id="ARBA00011738"/>
    </source>
</evidence>
<proteinExistence type="inferred from homology"/>
<evidence type="ECO:0000256" key="10">
    <source>
        <dbReference type="ARBA" id="ARBA00049473"/>
    </source>
</evidence>
<reference evidence="15" key="1">
    <citation type="journal article" date="2019" name="Int. J. Syst. Evol. Microbiol.">
        <title>The Global Catalogue of Microorganisms (GCM) 10K type strain sequencing project: providing services to taxonomists for standard genome sequencing and annotation.</title>
        <authorList>
            <consortium name="The Broad Institute Genomics Platform"/>
            <consortium name="The Broad Institute Genome Sequencing Center for Infectious Disease"/>
            <person name="Wu L."/>
            <person name="Ma J."/>
        </authorList>
    </citation>
    <scope>NUCLEOTIDE SEQUENCE [LARGE SCALE GENOMIC DNA]</scope>
    <source>
        <strain evidence="15">CGMCC 1.15480</strain>
    </source>
</reference>
<keyword evidence="15" id="KW-1185">Reference proteome</keyword>
<evidence type="ECO:0000259" key="13">
    <source>
        <dbReference type="SMART" id="SM00861"/>
    </source>
</evidence>
<dbReference type="InterPro" id="IPR020826">
    <property type="entry name" value="Transketolase_BS"/>
</dbReference>
<feature type="compositionally biased region" description="Low complexity" evidence="12">
    <location>
        <begin position="704"/>
        <end position="720"/>
    </location>
</feature>
<dbReference type="InterPro" id="IPR055152">
    <property type="entry name" value="Transketolase-like_C_2"/>
</dbReference>
<dbReference type="InterPro" id="IPR005478">
    <property type="entry name" value="Transketolase_bac-like"/>
</dbReference>
<evidence type="ECO:0000313" key="14">
    <source>
        <dbReference type="EMBL" id="GGC88470.1"/>
    </source>
</evidence>
<dbReference type="SMART" id="SM00861">
    <property type="entry name" value="Transket_pyr"/>
    <property type="match status" value="1"/>
</dbReference>
<comment type="subunit">
    <text evidence="4">Homodimer.</text>
</comment>
<evidence type="ECO:0000256" key="7">
    <source>
        <dbReference type="ARBA" id="ARBA00022723"/>
    </source>
</evidence>
<dbReference type="PROSITE" id="PS00802">
    <property type="entry name" value="TRANSKETOLASE_2"/>
    <property type="match status" value="1"/>
</dbReference>
<accession>A0ABQ1P3R8</accession>
<evidence type="ECO:0000256" key="8">
    <source>
        <dbReference type="ARBA" id="ARBA00022842"/>
    </source>
</evidence>
<feature type="region of interest" description="Disordered" evidence="12">
    <location>
        <begin position="704"/>
        <end position="741"/>
    </location>
</feature>
<dbReference type="InterPro" id="IPR033247">
    <property type="entry name" value="Transketolase_fam"/>
</dbReference>
<gene>
    <name evidence="14" type="primary">tktA</name>
    <name evidence="14" type="ORF">GCM10011512_14320</name>
</gene>
<dbReference type="InterPro" id="IPR005475">
    <property type="entry name" value="Transketolase-like_Pyr-bd"/>
</dbReference>
<dbReference type="Proteomes" id="UP000597761">
    <property type="component" value="Unassembled WGS sequence"/>
</dbReference>
<keyword evidence="6" id="KW-0808">Transferase</keyword>
<evidence type="ECO:0000256" key="2">
    <source>
        <dbReference type="ARBA" id="ARBA00001964"/>
    </source>
</evidence>
<comment type="caution">
    <text evidence="14">The sequence shown here is derived from an EMBL/GenBank/DDBJ whole genome shotgun (WGS) entry which is preliminary data.</text>
</comment>